<evidence type="ECO:0008006" key="3">
    <source>
        <dbReference type="Google" id="ProtNLM"/>
    </source>
</evidence>
<dbReference type="RefSeq" id="WP_408081938.1">
    <property type="nucleotide sequence ID" value="NZ_JBELQA010000006.1"/>
</dbReference>
<evidence type="ECO:0000313" key="2">
    <source>
        <dbReference type="Proteomes" id="UP001629260"/>
    </source>
</evidence>
<dbReference type="InterPro" id="IPR015943">
    <property type="entry name" value="WD40/YVTN_repeat-like_dom_sf"/>
</dbReference>
<proteinExistence type="predicted"/>
<sequence length="393" mass="45538">MSKKVDSFYSIKWCLLLVCSNIFSQTVIYKSDFAFDNFKSDRLLASIIMAGDNVLFNASNQKVYCIAKKHGKINWEIDAVINSEIVPYPYNNTFFYGKYNNGVPRIAQFNLDTGEKIKDLPFTSLNTVPFFLNSIMYCTALADGGMLVAYNMDENKIIWQKNIGFGVDVKPVYLKDRIIVNAEDDNWFEIGYDGNFLKAKSKKHIYLDTTQVFIKKYKFLTHDSKEITADFLNKNKLLNSDYQTKATDNQTFILSENQLLILGNNKKKVLQLHLEKEFPTDDFSTDTYRSILAIQTESVWFCYQNFLIQYDFIKKKCLRKVILTPWNPHQIVLENRTIWLISKNDGQLYGLDFEPNQQTSDKIKAIADYYKCTEPDSKKIEAAKAAPEKLKNN</sequence>
<reference evidence="1 2" key="1">
    <citation type="submission" date="2024-06" db="EMBL/GenBank/DDBJ databases">
        <authorList>
            <person name="Kaempfer P."/>
            <person name="Viver T."/>
        </authorList>
    </citation>
    <scope>NUCLEOTIDE SEQUENCE [LARGE SCALE GENOMIC DNA]</scope>
    <source>
        <strain evidence="1 2">ST-87</strain>
    </source>
</reference>
<accession>A0ABW8XWC1</accession>
<keyword evidence="2" id="KW-1185">Reference proteome</keyword>
<gene>
    <name evidence="1" type="ORF">ABS764_11470</name>
</gene>
<dbReference type="Proteomes" id="UP001629260">
    <property type="component" value="Unassembled WGS sequence"/>
</dbReference>
<comment type="caution">
    <text evidence="1">The sequence shown here is derived from an EMBL/GenBank/DDBJ whole genome shotgun (WGS) entry which is preliminary data.</text>
</comment>
<dbReference type="SUPFAM" id="SSF50998">
    <property type="entry name" value="Quinoprotein alcohol dehydrogenase-like"/>
    <property type="match status" value="1"/>
</dbReference>
<dbReference type="Gene3D" id="2.130.10.10">
    <property type="entry name" value="YVTN repeat-like/Quinoprotein amine dehydrogenase"/>
    <property type="match status" value="1"/>
</dbReference>
<evidence type="ECO:0000313" key="1">
    <source>
        <dbReference type="EMBL" id="MFL9831466.1"/>
    </source>
</evidence>
<dbReference type="EMBL" id="JBELQA010000006">
    <property type="protein sequence ID" value="MFL9831466.1"/>
    <property type="molecule type" value="Genomic_DNA"/>
</dbReference>
<dbReference type="InterPro" id="IPR011047">
    <property type="entry name" value="Quinoprotein_ADH-like_sf"/>
</dbReference>
<protein>
    <recommendedName>
        <fullName evidence="3">PQQ-like domain-containing protein</fullName>
    </recommendedName>
</protein>
<organism evidence="1 2">
    <name type="scientific">Flavobacterium plantiphilum</name>
    <dbReference type="NCBI Taxonomy" id="3163297"/>
    <lineage>
        <taxon>Bacteria</taxon>
        <taxon>Pseudomonadati</taxon>
        <taxon>Bacteroidota</taxon>
        <taxon>Flavobacteriia</taxon>
        <taxon>Flavobacteriales</taxon>
        <taxon>Flavobacteriaceae</taxon>
        <taxon>Flavobacterium</taxon>
    </lineage>
</organism>
<name>A0ABW8XWC1_9FLAO</name>